<proteinExistence type="predicted"/>
<gene>
    <name evidence="1" type="ORF">TeGR_g14299</name>
</gene>
<reference evidence="1 2" key="1">
    <citation type="journal article" date="2023" name="Commun. Biol.">
        <title>Genome analysis of Parmales, the sister group of diatoms, reveals the evolutionary specialization of diatoms from phago-mixotrophs to photoautotrophs.</title>
        <authorList>
            <person name="Ban H."/>
            <person name="Sato S."/>
            <person name="Yoshikawa S."/>
            <person name="Yamada K."/>
            <person name="Nakamura Y."/>
            <person name="Ichinomiya M."/>
            <person name="Sato N."/>
            <person name="Blanc-Mathieu R."/>
            <person name="Endo H."/>
            <person name="Kuwata A."/>
            <person name="Ogata H."/>
        </authorList>
    </citation>
    <scope>NUCLEOTIDE SEQUENCE [LARGE SCALE GENOMIC DNA]</scope>
</reference>
<protein>
    <submittedName>
        <fullName evidence="1">Uncharacterized protein</fullName>
    </submittedName>
</protein>
<feature type="non-terminal residue" evidence="1">
    <location>
        <position position="132"/>
    </location>
</feature>
<dbReference type="Proteomes" id="UP001165060">
    <property type="component" value="Unassembled WGS sequence"/>
</dbReference>
<comment type="caution">
    <text evidence="1">The sequence shown here is derived from an EMBL/GenBank/DDBJ whole genome shotgun (WGS) entry which is preliminary data.</text>
</comment>
<sequence length="132" mass="14405">MISLDAGVVKRVNGELFPECVDAAFKARLCIARHCFYGPVYAFATVRAMARDLQEGGIFAASVRRQQFGWLMLAILEAEHAGVLRDVEIRYAKLDPSKDEKDVLVVKAVRGAAAIVSMEGMKVYDIGTLVGA</sequence>
<organism evidence="1 2">
    <name type="scientific">Tetraparma gracilis</name>
    <dbReference type="NCBI Taxonomy" id="2962635"/>
    <lineage>
        <taxon>Eukaryota</taxon>
        <taxon>Sar</taxon>
        <taxon>Stramenopiles</taxon>
        <taxon>Ochrophyta</taxon>
        <taxon>Bolidophyceae</taxon>
        <taxon>Parmales</taxon>
        <taxon>Triparmaceae</taxon>
        <taxon>Tetraparma</taxon>
    </lineage>
</organism>
<accession>A0ABQ6ML21</accession>
<keyword evidence="2" id="KW-1185">Reference proteome</keyword>
<evidence type="ECO:0000313" key="1">
    <source>
        <dbReference type="EMBL" id="GMI28379.1"/>
    </source>
</evidence>
<evidence type="ECO:0000313" key="2">
    <source>
        <dbReference type="Proteomes" id="UP001165060"/>
    </source>
</evidence>
<name>A0ABQ6ML21_9STRA</name>
<dbReference type="EMBL" id="BRYB01005742">
    <property type="protein sequence ID" value="GMI28379.1"/>
    <property type="molecule type" value="Genomic_DNA"/>
</dbReference>